<proteinExistence type="predicted"/>
<name>A0AAE3ITK0_9BACT</name>
<feature type="repeat" description="TPR" evidence="3">
    <location>
        <begin position="26"/>
        <end position="59"/>
    </location>
</feature>
<feature type="compositionally biased region" description="Low complexity" evidence="4">
    <location>
        <begin position="165"/>
        <end position="179"/>
    </location>
</feature>
<evidence type="ECO:0000256" key="1">
    <source>
        <dbReference type="ARBA" id="ARBA00022737"/>
    </source>
</evidence>
<evidence type="ECO:0000313" key="6">
    <source>
        <dbReference type="EMBL" id="MCU7695552.1"/>
    </source>
</evidence>
<evidence type="ECO:0000256" key="5">
    <source>
        <dbReference type="SAM" id="SignalP"/>
    </source>
</evidence>
<dbReference type="InterPro" id="IPR051685">
    <property type="entry name" value="Ycf3/AcsC/BcsC/TPR_MFPF"/>
</dbReference>
<evidence type="ECO:0000256" key="2">
    <source>
        <dbReference type="ARBA" id="ARBA00022803"/>
    </source>
</evidence>
<feature type="compositionally biased region" description="Basic and acidic residues" evidence="4">
    <location>
        <begin position="208"/>
        <end position="220"/>
    </location>
</feature>
<keyword evidence="1" id="KW-0677">Repeat</keyword>
<dbReference type="PANTHER" id="PTHR44943">
    <property type="entry name" value="CELLULOSE SYNTHASE OPERON PROTEIN C"/>
    <property type="match status" value="1"/>
</dbReference>
<feature type="region of interest" description="Disordered" evidence="4">
    <location>
        <begin position="145"/>
        <end position="220"/>
    </location>
</feature>
<gene>
    <name evidence="6" type="ORF">OD355_13585</name>
</gene>
<keyword evidence="7" id="KW-1185">Reference proteome</keyword>
<dbReference type="EMBL" id="JAOTPL010000036">
    <property type="protein sequence ID" value="MCU7695552.1"/>
    <property type="molecule type" value="Genomic_DNA"/>
</dbReference>
<keyword evidence="5" id="KW-0732">Signal</keyword>
<dbReference type="RefSeq" id="WP_263039037.1">
    <property type="nucleotide sequence ID" value="NZ_JAOTPL010000036.1"/>
</dbReference>
<dbReference type="Pfam" id="PF00515">
    <property type="entry name" value="TPR_1"/>
    <property type="match status" value="1"/>
</dbReference>
<dbReference type="SUPFAM" id="SSF48452">
    <property type="entry name" value="TPR-like"/>
    <property type="match status" value="1"/>
</dbReference>
<sequence>MKKLLSIILSLFFIGVFTESSAQQNGNKEVNKGNEAYRKGDFATALKFYDQALKINPSNEFAKVNKGIAYNKTNKTEEAIKAYNEALKSVRDAGLRSTVNYNKGVNSAKQEKYREAIDDFKEALRKTPQDQKARENLQLAINKLKQEQQKDQQDKNKDKGGGGQDQQKQQNEQQNQDKNNMNKEQAERYLDNLREEEKNLQNKIMKRSAGEGQRETQKGW</sequence>
<dbReference type="Pfam" id="PF13181">
    <property type="entry name" value="TPR_8"/>
    <property type="match status" value="1"/>
</dbReference>
<protein>
    <submittedName>
        <fullName evidence="6">Tetratricopeptide repeat protein</fullName>
    </submittedName>
</protein>
<dbReference type="InterPro" id="IPR019734">
    <property type="entry name" value="TPR_rpt"/>
</dbReference>
<feature type="repeat" description="TPR" evidence="3">
    <location>
        <begin position="97"/>
        <end position="130"/>
    </location>
</feature>
<dbReference type="AlphaFoldDB" id="A0AAE3ITK0"/>
<dbReference type="PROSITE" id="PS50005">
    <property type="entry name" value="TPR"/>
    <property type="match status" value="2"/>
</dbReference>
<feature type="chain" id="PRO_5042083836" evidence="5">
    <location>
        <begin position="23"/>
        <end position="220"/>
    </location>
</feature>
<dbReference type="InterPro" id="IPR011990">
    <property type="entry name" value="TPR-like_helical_dom_sf"/>
</dbReference>
<evidence type="ECO:0000256" key="3">
    <source>
        <dbReference type="PROSITE-ProRule" id="PRU00339"/>
    </source>
</evidence>
<keyword evidence="2 3" id="KW-0802">TPR repeat</keyword>
<accession>A0AAE3ITK0</accession>
<feature type="signal peptide" evidence="5">
    <location>
        <begin position="1"/>
        <end position="22"/>
    </location>
</feature>
<dbReference type="PANTHER" id="PTHR44943:SF8">
    <property type="entry name" value="TPR REPEAT-CONTAINING PROTEIN MJ0263"/>
    <property type="match status" value="1"/>
</dbReference>
<dbReference type="Proteomes" id="UP001209317">
    <property type="component" value="Unassembled WGS sequence"/>
</dbReference>
<evidence type="ECO:0000313" key="7">
    <source>
        <dbReference type="Proteomes" id="UP001209317"/>
    </source>
</evidence>
<feature type="compositionally biased region" description="Basic and acidic residues" evidence="4">
    <location>
        <begin position="145"/>
        <end position="160"/>
    </location>
</feature>
<dbReference type="Gene3D" id="1.25.40.10">
    <property type="entry name" value="Tetratricopeptide repeat domain"/>
    <property type="match status" value="2"/>
</dbReference>
<evidence type="ECO:0000256" key="4">
    <source>
        <dbReference type="SAM" id="MobiDB-lite"/>
    </source>
</evidence>
<organism evidence="6 7">
    <name type="scientific">Haoranjiania flava</name>
    <dbReference type="NCBI Taxonomy" id="1856322"/>
    <lineage>
        <taxon>Bacteria</taxon>
        <taxon>Pseudomonadati</taxon>
        <taxon>Bacteroidota</taxon>
        <taxon>Chitinophagia</taxon>
        <taxon>Chitinophagales</taxon>
        <taxon>Chitinophagaceae</taxon>
        <taxon>Haoranjiania</taxon>
    </lineage>
</organism>
<dbReference type="SMART" id="SM00028">
    <property type="entry name" value="TPR"/>
    <property type="match status" value="3"/>
</dbReference>
<comment type="caution">
    <text evidence="6">The sequence shown here is derived from an EMBL/GenBank/DDBJ whole genome shotgun (WGS) entry which is preliminary data.</text>
</comment>
<feature type="compositionally biased region" description="Basic and acidic residues" evidence="4">
    <location>
        <begin position="180"/>
        <end position="200"/>
    </location>
</feature>
<reference evidence="6" key="1">
    <citation type="submission" date="2022-10" db="EMBL/GenBank/DDBJ databases">
        <authorList>
            <person name="Kim H.S."/>
            <person name="Kim J.-S."/>
            <person name="Suh M.K."/>
            <person name="Eom M.K."/>
            <person name="Lee J.-S."/>
        </authorList>
    </citation>
    <scope>NUCLEOTIDE SEQUENCE</scope>
    <source>
        <strain evidence="6">LIP-5</strain>
    </source>
</reference>